<name>H3Z9U9_9ALTE</name>
<reference evidence="2 3" key="1">
    <citation type="journal article" date="2012" name="J. Bacteriol.">
        <title>Genome Sequence of Extracellular-Protease-Producing Alishewanella jeotgali Isolated from Traditional Korean Fermented Seafood.</title>
        <authorList>
            <person name="Jung J."/>
            <person name="Chun J."/>
            <person name="Park W."/>
        </authorList>
    </citation>
    <scope>NUCLEOTIDE SEQUENCE [LARGE SCALE GENOMIC DNA]</scope>
    <source>
        <strain evidence="2 3">KCTC 22429</strain>
    </source>
</reference>
<protein>
    <recommendedName>
        <fullName evidence="1">Zorya protein ZorC EH domain-containing protein</fullName>
    </recommendedName>
</protein>
<dbReference type="EMBL" id="AHTH01000002">
    <property type="protein sequence ID" value="EHR42623.1"/>
    <property type="molecule type" value="Genomic_DNA"/>
</dbReference>
<sequence length="495" mass="56202">MRLPDLTFELPDWKASDFTRIHDAEKKVKQIGRKAGTGSDSFHKACLKLLNIVLQKQPEKLVSNITSSVDVRAFTFLLGVSEEFIRQFSLTRAQLDVLIAPRDPISKLSLLQLIRAYFVRYDSIANTQVLADWRALICSQLSQLKLSAALSDLASYVKHAAVLFSASGPAQVVAFARNKQSDLDGVLRELGLNAFSHGRFLTLCRYQYYLETLKTIPVGAEHDILSEVVKSEVINAPIDDSHLLGHAVLEILIDRAAGSPISPAWQSVILSIAGDPRVPTSSPNYQKWWVLLGEQRIGLMRGWLSRFDLALFLKVLEQSARDGSIGDMERMFEPRKQFMEGLLEQGLVSQSRLFLSRHAEHYLRKSFKKEELPEYALVDSPETSMIYLNLAGKVHMIEGSHSFKLKLLDTLPSQFKLLDYSKRLYFDYEFRSKIVRIYTEEFGKRRGIAELTHDVHLNWQHNAIQFLSEQGISVSAYELIGAARYREYKSKFGVS</sequence>
<dbReference type="Pfam" id="PF15611">
    <property type="entry name" value="EH_Signature"/>
    <property type="match status" value="1"/>
</dbReference>
<organism evidence="2 3">
    <name type="scientific">Alishewanella jeotgali KCTC 22429</name>
    <dbReference type="NCBI Taxonomy" id="1129374"/>
    <lineage>
        <taxon>Bacteria</taxon>
        <taxon>Pseudomonadati</taxon>
        <taxon>Pseudomonadota</taxon>
        <taxon>Gammaproteobacteria</taxon>
        <taxon>Alteromonadales</taxon>
        <taxon>Alteromonadaceae</taxon>
        <taxon>Alishewanella</taxon>
    </lineage>
</organism>
<dbReference type="STRING" id="1129374.AJE_00500"/>
<keyword evidence="3" id="KW-1185">Reference proteome</keyword>
<comment type="caution">
    <text evidence="2">The sequence shown here is derived from an EMBL/GenBank/DDBJ whole genome shotgun (WGS) entry which is preliminary data.</text>
</comment>
<evidence type="ECO:0000259" key="1">
    <source>
        <dbReference type="Pfam" id="PF15611"/>
    </source>
</evidence>
<evidence type="ECO:0000313" key="2">
    <source>
        <dbReference type="EMBL" id="EHR42623.1"/>
    </source>
</evidence>
<dbReference type="RefSeq" id="WP_008949187.1">
    <property type="nucleotide sequence ID" value="NZ_AHTH01000002.1"/>
</dbReference>
<accession>H3Z9U9</accession>
<dbReference type="InterPro" id="IPR028943">
    <property type="entry name" value="ZorC_EH_Signature_dom"/>
</dbReference>
<dbReference type="PATRIC" id="fig|1129374.4.peg.101"/>
<evidence type="ECO:0000313" key="3">
    <source>
        <dbReference type="Proteomes" id="UP000012046"/>
    </source>
</evidence>
<dbReference type="eggNOG" id="ENOG502Z9SM">
    <property type="taxonomic scope" value="Bacteria"/>
</dbReference>
<feature type="domain" description="Zorya protein ZorC EH" evidence="1">
    <location>
        <begin position="23"/>
        <end position="465"/>
    </location>
</feature>
<proteinExistence type="predicted"/>
<gene>
    <name evidence="2" type="ORF">AJE_00500</name>
</gene>
<dbReference type="Proteomes" id="UP000012046">
    <property type="component" value="Unassembled WGS sequence"/>
</dbReference>
<dbReference type="AlphaFoldDB" id="H3Z9U9"/>